<feature type="signal peptide" evidence="2">
    <location>
        <begin position="1"/>
        <end position="42"/>
    </location>
</feature>
<gene>
    <name evidence="4" type="ordered locus">NMA2220</name>
</gene>
<dbReference type="HOGENOM" id="CLU_143489_4_0_4"/>
<proteinExistence type="predicted"/>
<feature type="compositionally biased region" description="Basic and acidic residues" evidence="1">
    <location>
        <begin position="42"/>
        <end position="66"/>
    </location>
</feature>
<sequence length="126" mass="13868">MSRLYVLQTPPDTSQEQNMNFKRLLLTAAATALMGISAPALAHHDGHGDDDHGHAAHQHSKQDKIISRAQAEKAALARVGGKITDIDLEHDNGRPHYDVEIVKNGQEYKVVVDARTGRVISSRRDD</sequence>
<feature type="domain" description="PepSY" evidence="3">
    <location>
        <begin position="66"/>
        <end position="122"/>
    </location>
</feature>
<protein>
    <recommendedName>
        <fullName evidence="3">PepSY domain-containing protein</fullName>
    </recommendedName>
</protein>
<evidence type="ECO:0000313" key="4">
    <source>
        <dbReference type="EMBL" id="CAM09313.1"/>
    </source>
</evidence>
<evidence type="ECO:0000313" key="5">
    <source>
        <dbReference type="Proteomes" id="UP000000626"/>
    </source>
</evidence>
<feature type="region of interest" description="Disordered" evidence="1">
    <location>
        <begin position="41"/>
        <end position="71"/>
    </location>
</feature>
<dbReference type="AlphaFoldDB" id="A0A0U1RKK2"/>
<reference evidence="4 5" key="1">
    <citation type="journal article" date="2000" name="Nature">
        <title>Complete DNA sequence of a serogroup A strain of Neisseria meningitidis Z2491.</title>
        <authorList>
            <person name="Parkhill J."/>
            <person name="Achtman M."/>
            <person name="James K.D."/>
            <person name="Bentley S.D."/>
            <person name="Churcher C."/>
            <person name="Klee S.R."/>
            <person name="Morelli G."/>
            <person name="Basham D."/>
            <person name="Brown D."/>
            <person name="Chillingworth T."/>
            <person name="Davies R.M."/>
            <person name="Davis P."/>
            <person name="Devlin K."/>
            <person name="Feltwell T."/>
            <person name="Hamlin N."/>
            <person name="Holroyd S."/>
            <person name="Jagels K."/>
            <person name="Leather S."/>
            <person name="Moule S."/>
            <person name="Mungall K."/>
            <person name="Quail M.A."/>
            <person name="Rajandream M.A."/>
            <person name="Rutherford K.M."/>
            <person name="Simmonds M."/>
            <person name="Skelton J."/>
            <person name="Whitehead S."/>
            <person name="Spratt B.G."/>
            <person name="Barrell B.G."/>
        </authorList>
    </citation>
    <scope>NUCLEOTIDE SEQUENCE [LARGE SCALE GENOMIC DNA]</scope>
    <source>
        <strain evidence="5">DSM 15465 / Z2491</strain>
    </source>
</reference>
<dbReference type="Proteomes" id="UP000000626">
    <property type="component" value="Chromosome"/>
</dbReference>
<dbReference type="Pfam" id="PF03413">
    <property type="entry name" value="PepSY"/>
    <property type="match status" value="1"/>
</dbReference>
<dbReference type="Gene3D" id="3.10.450.40">
    <property type="match status" value="1"/>
</dbReference>
<dbReference type="InterPro" id="IPR025711">
    <property type="entry name" value="PepSY"/>
</dbReference>
<dbReference type="EMBL" id="AL157959">
    <property type="protein sequence ID" value="CAM09313.1"/>
    <property type="molecule type" value="Genomic_DNA"/>
</dbReference>
<evidence type="ECO:0000256" key="2">
    <source>
        <dbReference type="SAM" id="SignalP"/>
    </source>
</evidence>
<feature type="chain" id="PRO_5006714292" description="PepSY domain-containing protein" evidence="2">
    <location>
        <begin position="43"/>
        <end position="126"/>
    </location>
</feature>
<dbReference type="KEGG" id="nma:NMA2220"/>
<dbReference type="EnsemblBacteria" id="CAM09313">
    <property type="protein sequence ID" value="CAM09313"/>
    <property type="gene ID" value="NMA2220"/>
</dbReference>
<name>A0A0U1RKK2_NEIMA</name>
<organism evidence="4 5">
    <name type="scientific">Neisseria meningitidis serogroup A / serotype 4A (strain DSM 15465 / Z2491)</name>
    <dbReference type="NCBI Taxonomy" id="122587"/>
    <lineage>
        <taxon>Bacteria</taxon>
        <taxon>Pseudomonadati</taxon>
        <taxon>Pseudomonadota</taxon>
        <taxon>Betaproteobacteria</taxon>
        <taxon>Neisseriales</taxon>
        <taxon>Neisseriaceae</taxon>
        <taxon>Neisseria</taxon>
    </lineage>
</organism>
<evidence type="ECO:0000259" key="3">
    <source>
        <dbReference type="Pfam" id="PF03413"/>
    </source>
</evidence>
<evidence type="ECO:0000256" key="1">
    <source>
        <dbReference type="SAM" id="MobiDB-lite"/>
    </source>
</evidence>
<keyword evidence="2" id="KW-0732">Signal</keyword>
<accession>A0A0U1RKK2</accession>